<dbReference type="Proteomes" id="UP001060085">
    <property type="component" value="Linkage Group LG05"/>
</dbReference>
<proteinExistence type="predicted"/>
<evidence type="ECO:0000313" key="1">
    <source>
        <dbReference type="EMBL" id="KAI5665003.1"/>
    </source>
</evidence>
<organism evidence="1 2">
    <name type="scientific">Catharanthus roseus</name>
    <name type="common">Madagascar periwinkle</name>
    <name type="synonym">Vinca rosea</name>
    <dbReference type="NCBI Taxonomy" id="4058"/>
    <lineage>
        <taxon>Eukaryota</taxon>
        <taxon>Viridiplantae</taxon>
        <taxon>Streptophyta</taxon>
        <taxon>Embryophyta</taxon>
        <taxon>Tracheophyta</taxon>
        <taxon>Spermatophyta</taxon>
        <taxon>Magnoliopsida</taxon>
        <taxon>eudicotyledons</taxon>
        <taxon>Gunneridae</taxon>
        <taxon>Pentapetalae</taxon>
        <taxon>asterids</taxon>
        <taxon>lamiids</taxon>
        <taxon>Gentianales</taxon>
        <taxon>Apocynaceae</taxon>
        <taxon>Rauvolfioideae</taxon>
        <taxon>Vinceae</taxon>
        <taxon>Catharanthinae</taxon>
        <taxon>Catharanthus</taxon>
    </lineage>
</organism>
<dbReference type="EMBL" id="CM044705">
    <property type="protein sequence ID" value="KAI5665003.1"/>
    <property type="molecule type" value="Genomic_DNA"/>
</dbReference>
<sequence>MRMALRSKKKLGFIDGIISIPEGDSDKEEECTIYGIVRSYMIQQELIPKLRIVLAQISKEEQHKNLTRIGDYSSHGAAFAAVRAATRAVAGATAAGRDRRSPSSKFYCTYYKKAGQDITGYFQHVGYPEWWLWSSHQLATGRGISPASNNKGWRGRPGREGWQQQQTPRTRATDGGRLMEAWANSASVRQGRLVAESFNRCDLLAGEEDNRGLGRPIYSDRPNGGLSTSSNGPGHFPTLTADQWS</sequence>
<reference evidence="2" key="1">
    <citation type="journal article" date="2023" name="Nat. Plants">
        <title>Single-cell RNA sequencing provides a high-resolution roadmap for understanding the multicellular compartmentation of specialized metabolism.</title>
        <authorList>
            <person name="Sun S."/>
            <person name="Shen X."/>
            <person name="Li Y."/>
            <person name="Li Y."/>
            <person name="Wang S."/>
            <person name="Li R."/>
            <person name="Zhang H."/>
            <person name="Shen G."/>
            <person name="Guo B."/>
            <person name="Wei J."/>
            <person name="Xu J."/>
            <person name="St-Pierre B."/>
            <person name="Chen S."/>
            <person name="Sun C."/>
        </authorList>
    </citation>
    <scope>NUCLEOTIDE SEQUENCE [LARGE SCALE GENOMIC DNA]</scope>
</reference>
<accession>A0ACC0AZV2</accession>
<name>A0ACC0AZV2_CATRO</name>
<gene>
    <name evidence="1" type="ORF">M9H77_24326</name>
</gene>
<keyword evidence="2" id="KW-1185">Reference proteome</keyword>
<evidence type="ECO:0000313" key="2">
    <source>
        <dbReference type="Proteomes" id="UP001060085"/>
    </source>
</evidence>
<comment type="caution">
    <text evidence="1">The sequence shown here is derived from an EMBL/GenBank/DDBJ whole genome shotgun (WGS) entry which is preliminary data.</text>
</comment>
<protein>
    <submittedName>
        <fullName evidence="1">Uncharacterized protein</fullName>
    </submittedName>
</protein>